<evidence type="ECO:0008006" key="5">
    <source>
        <dbReference type="Google" id="ProtNLM"/>
    </source>
</evidence>
<comment type="caution">
    <text evidence="3">The sequence shown here is derived from an EMBL/GenBank/DDBJ whole genome shotgun (WGS) entry which is preliminary data.</text>
</comment>
<feature type="signal peptide" evidence="2">
    <location>
        <begin position="1"/>
        <end position="37"/>
    </location>
</feature>
<proteinExistence type="predicted"/>
<name>A0ABQ1C4B3_9MYCO</name>
<accession>A0ABQ1C4B3</accession>
<dbReference type="EMBL" id="BLKX01000001">
    <property type="protein sequence ID" value="GFG79112.1"/>
    <property type="molecule type" value="Genomic_DNA"/>
</dbReference>
<dbReference type="Proteomes" id="UP000465240">
    <property type="component" value="Unassembled WGS sequence"/>
</dbReference>
<feature type="region of interest" description="Disordered" evidence="1">
    <location>
        <begin position="38"/>
        <end position="60"/>
    </location>
</feature>
<feature type="compositionally biased region" description="Low complexity" evidence="1">
    <location>
        <begin position="38"/>
        <end position="59"/>
    </location>
</feature>
<feature type="chain" id="PRO_5047085212" description="Lipoprotein" evidence="2">
    <location>
        <begin position="38"/>
        <end position="125"/>
    </location>
</feature>
<reference evidence="3 4" key="1">
    <citation type="journal article" date="2019" name="Emerg. Microbes Infect.">
        <title>Comprehensive subspecies identification of 175 nontuberculous mycobacteria species based on 7547 genomic profiles.</title>
        <authorList>
            <person name="Matsumoto Y."/>
            <person name="Kinjo T."/>
            <person name="Motooka D."/>
            <person name="Nabeya D."/>
            <person name="Jung N."/>
            <person name="Uechi K."/>
            <person name="Horii T."/>
            <person name="Iida T."/>
            <person name="Fujita J."/>
            <person name="Nakamura S."/>
        </authorList>
    </citation>
    <scope>NUCLEOTIDE SEQUENCE [LARGE SCALE GENOMIC DNA]</scope>
    <source>
        <strain evidence="3 4">JCM 18565</strain>
    </source>
</reference>
<evidence type="ECO:0000256" key="1">
    <source>
        <dbReference type="SAM" id="MobiDB-lite"/>
    </source>
</evidence>
<gene>
    <name evidence="3" type="ORF">MPRG_23880</name>
</gene>
<evidence type="ECO:0000256" key="2">
    <source>
        <dbReference type="SAM" id="SignalP"/>
    </source>
</evidence>
<sequence length="125" mass="13294">MNRGVDQVGTKARLPRCFSLLLCAVASAATVSVSACAGSSSHSSAETSSGPSSSYQQGYNDGANWARKNYVQQPGSQSGLPDYVVNDWCRMFLSRYQNGLNSPMPASAGDYMQGCHDGFGVLRKN</sequence>
<protein>
    <recommendedName>
        <fullName evidence="5">Lipoprotein</fullName>
    </recommendedName>
</protein>
<keyword evidence="2" id="KW-0732">Signal</keyword>
<evidence type="ECO:0000313" key="4">
    <source>
        <dbReference type="Proteomes" id="UP000465240"/>
    </source>
</evidence>
<organism evidence="3 4">
    <name type="scientific">Mycobacterium paragordonae</name>
    <dbReference type="NCBI Taxonomy" id="1389713"/>
    <lineage>
        <taxon>Bacteria</taxon>
        <taxon>Bacillati</taxon>
        <taxon>Actinomycetota</taxon>
        <taxon>Actinomycetes</taxon>
        <taxon>Mycobacteriales</taxon>
        <taxon>Mycobacteriaceae</taxon>
        <taxon>Mycobacterium</taxon>
    </lineage>
</organism>
<evidence type="ECO:0000313" key="3">
    <source>
        <dbReference type="EMBL" id="GFG79112.1"/>
    </source>
</evidence>
<keyword evidence="4" id="KW-1185">Reference proteome</keyword>